<dbReference type="Proteomes" id="UP000033423">
    <property type="component" value="Unassembled WGS sequence"/>
</dbReference>
<dbReference type="InterPro" id="IPR001015">
    <property type="entry name" value="Ferrochelatase"/>
</dbReference>
<dbReference type="EMBL" id="LACI01000636">
    <property type="protein sequence ID" value="KJU86350.1"/>
    <property type="molecule type" value="Genomic_DNA"/>
</dbReference>
<comment type="caution">
    <text evidence="2">The sequence shown here is derived from an EMBL/GenBank/DDBJ whole genome shotgun (WGS) entry which is preliminary data.</text>
</comment>
<proteinExistence type="inferred from homology"/>
<reference evidence="2 3" key="1">
    <citation type="submission" date="2015-02" db="EMBL/GenBank/DDBJ databases">
        <title>Single-cell genomics of uncultivated deep-branching MTB reveals a conserved set of magnetosome genes.</title>
        <authorList>
            <person name="Kolinko S."/>
            <person name="Richter M."/>
            <person name="Glockner F.O."/>
            <person name="Brachmann A."/>
            <person name="Schuler D."/>
        </authorList>
    </citation>
    <scope>NUCLEOTIDE SEQUENCE [LARGE SCALE GENOMIC DNA]</scope>
    <source>
        <strain evidence="2">TM-1</strain>
    </source>
</reference>
<dbReference type="PANTHER" id="PTHR11108">
    <property type="entry name" value="FERROCHELATASE"/>
    <property type="match status" value="1"/>
</dbReference>
<evidence type="ECO:0000313" key="2">
    <source>
        <dbReference type="EMBL" id="KJU86350.1"/>
    </source>
</evidence>
<protein>
    <submittedName>
        <fullName evidence="2">Ferrochelatase</fullName>
    </submittedName>
</protein>
<dbReference type="GO" id="GO:0006783">
    <property type="term" value="P:heme biosynthetic process"/>
    <property type="evidence" value="ECO:0007669"/>
    <property type="project" value="InterPro"/>
</dbReference>
<sequence>MLLQLATKGVRRLIVVAISFVSDHIETLYEIDILYTNLAKKHGIILKRARALNTEPLFIEALKDLVHDANKW</sequence>
<comment type="similarity">
    <text evidence="1">Belongs to the ferrochelatase family.</text>
</comment>
<dbReference type="GO" id="GO:0004325">
    <property type="term" value="F:ferrochelatase activity"/>
    <property type="evidence" value="ECO:0007669"/>
    <property type="project" value="InterPro"/>
</dbReference>
<dbReference type="PATRIC" id="fig|29290.4.peg.1923"/>
<dbReference type="PANTHER" id="PTHR11108:SF1">
    <property type="entry name" value="FERROCHELATASE, MITOCHONDRIAL"/>
    <property type="match status" value="1"/>
</dbReference>
<organism evidence="2 3">
    <name type="scientific">Candidatus Magnetobacterium bavaricum</name>
    <dbReference type="NCBI Taxonomy" id="29290"/>
    <lineage>
        <taxon>Bacteria</taxon>
        <taxon>Pseudomonadati</taxon>
        <taxon>Nitrospirota</taxon>
        <taxon>Thermodesulfovibrionia</taxon>
        <taxon>Thermodesulfovibrionales</taxon>
        <taxon>Candidatus Magnetobacteriaceae</taxon>
        <taxon>Candidatus Magnetobacterium</taxon>
    </lineage>
</organism>
<dbReference type="Gene3D" id="3.40.50.1400">
    <property type="match status" value="1"/>
</dbReference>
<keyword evidence="3" id="KW-1185">Reference proteome</keyword>
<dbReference type="AlphaFoldDB" id="A0A0F3GWU6"/>
<accession>A0A0F3GWU6</accession>
<name>A0A0F3GWU6_9BACT</name>
<dbReference type="SUPFAM" id="SSF53800">
    <property type="entry name" value="Chelatase"/>
    <property type="match status" value="1"/>
</dbReference>
<evidence type="ECO:0000256" key="1">
    <source>
        <dbReference type="RuleBase" id="RU004185"/>
    </source>
</evidence>
<gene>
    <name evidence="2" type="ORF">MBAV_001454</name>
</gene>
<evidence type="ECO:0000313" key="3">
    <source>
        <dbReference type="Proteomes" id="UP000033423"/>
    </source>
</evidence>
<dbReference type="Pfam" id="PF00762">
    <property type="entry name" value="Ferrochelatase"/>
    <property type="match status" value="1"/>
</dbReference>